<organism evidence="1 3">
    <name type="scientific">Medicago truncatula</name>
    <name type="common">Barrel medic</name>
    <name type="synonym">Medicago tribuloides</name>
    <dbReference type="NCBI Taxonomy" id="3880"/>
    <lineage>
        <taxon>Eukaryota</taxon>
        <taxon>Viridiplantae</taxon>
        <taxon>Streptophyta</taxon>
        <taxon>Embryophyta</taxon>
        <taxon>Tracheophyta</taxon>
        <taxon>Spermatophyta</taxon>
        <taxon>Magnoliopsida</taxon>
        <taxon>eudicotyledons</taxon>
        <taxon>Gunneridae</taxon>
        <taxon>Pentapetalae</taxon>
        <taxon>rosids</taxon>
        <taxon>fabids</taxon>
        <taxon>Fabales</taxon>
        <taxon>Fabaceae</taxon>
        <taxon>Papilionoideae</taxon>
        <taxon>50 kb inversion clade</taxon>
        <taxon>NPAAA clade</taxon>
        <taxon>Hologalegina</taxon>
        <taxon>IRL clade</taxon>
        <taxon>Trifolieae</taxon>
        <taxon>Medicago</taxon>
    </lineage>
</organism>
<reference evidence="1 2" key="1">
    <citation type="journal article" date="2011" name="Nature">
        <title>The Medicago genome provides insight into the evolution of rhizobial symbioses.</title>
        <authorList>
            <person name="Young N.D."/>
            <person name="Debelle F."/>
            <person name="Oldroyd G.E."/>
            <person name="Geurts R."/>
            <person name="Cannon S.B."/>
            <person name="Udvardi M.K."/>
            <person name="Benedito V.A."/>
            <person name="Mayer K.F."/>
            <person name="Gouzy J."/>
            <person name="Schoof H."/>
            <person name="Van de Peer Y."/>
            <person name="Proost S."/>
            <person name="Cook D.R."/>
            <person name="Meyers B.C."/>
            <person name="Spannagl M."/>
            <person name="Cheung F."/>
            <person name="De Mita S."/>
            <person name="Krishnakumar V."/>
            <person name="Gundlach H."/>
            <person name="Zhou S."/>
            <person name="Mudge J."/>
            <person name="Bharti A.K."/>
            <person name="Murray J.D."/>
            <person name="Naoumkina M.A."/>
            <person name="Rosen B."/>
            <person name="Silverstein K.A."/>
            <person name="Tang H."/>
            <person name="Rombauts S."/>
            <person name="Zhao P.X."/>
            <person name="Zhou P."/>
            <person name="Barbe V."/>
            <person name="Bardou P."/>
            <person name="Bechner M."/>
            <person name="Bellec A."/>
            <person name="Berger A."/>
            <person name="Berges H."/>
            <person name="Bidwell S."/>
            <person name="Bisseling T."/>
            <person name="Choisne N."/>
            <person name="Couloux A."/>
            <person name="Denny R."/>
            <person name="Deshpande S."/>
            <person name="Dai X."/>
            <person name="Doyle J.J."/>
            <person name="Dudez A.M."/>
            <person name="Farmer A.D."/>
            <person name="Fouteau S."/>
            <person name="Franken C."/>
            <person name="Gibelin C."/>
            <person name="Gish J."/>
            <person name="Goldstein S."/>
            <person name="Gonzalez A.J."/>
            <person name="Green P.J."/>
            <person name="Hallab A."/>
            <person name="Hartog M."/>
            <person name="Hua A."/>
            <person name="Humphray S.J."/>
            <person name="Jeong D.H."/>
            <person name="Jing Y."/>
            <person name="Jocker A."/>
            <person name="Kenton S.M."/>
            <person name="Kim D.J."/>
            <person name="Klee K."/>
            <person name="Lai H."/>
            <person name="Lang C."/>
            <person name="Lin S."/>
            <person name="Macmil S.L."/>
            <person name="Magdelenat G."/>
            <person name="Matthews L."/>
            <person name="McCorrison J."/>
            <person name="Monaghan E.L."/>
            <person name="Mun J.H."/>
            <person name="Najar F.Z."/>
            <person name="Nicholson C."/>
            <person name="Noirot C."/>
            <person name="O'Bleness M."/>
            <person name="Paule C.R."/>
            <person name="Poulain J."/>
            <person name="Prion F."/>
            <person name="Qin B."/>
            <person name="Qu C."/>
            <person name="Retzel E.F."/>
            <person name="Riddle C."/>
            <person name="Sallet E."/>
            <person name="Samain S."/>
            <person name="Samson N."/>
            <person name="Sanders I."/>
            <person name="Saurat O."/>
            <person name="Scarpelli C."/>
            <person name="Schiex T."/>
            <person name="Segurens B."/>
            <person name="Severin A.J."/>
            <person name="Sherrier D.J."/>
            <person name="Shi R."/>
            <person name="Sims S."/>
            <person name="Singer S.R."/>
            <person name="Sinharoy S."/>
            <person name="Sterck L."/>
            <person name="Viollet A."/>
            <person name="Wang B.B."/>
            <person name="Wang K."/>
            <person name="Wang M."/>
            <person name="Wang X."/>
            <person name="Warfsmann J."/>
            <person name="Weissenbach J."/>
            <person name="White D.D."/>
            <person name="White J.D."/>
            <person name="Wiley G.B."/>
            <person name="Wincker P."/>
            <person name="Xing Y."/>
            <person name="Yang L."/>
            <person name="Yao Z."/>
            <person name="Ying F."/>
            <person name="Zhai J."/>
            <person name="Zhou L."/>
            <person name="Zuber A."/>
            <person name="Denarie J."/>
            <person name="Dixon R.A."/>
            <person name="May G.D."/>
            <person name="Schwartz D.C."/>
            <person name="Rogers J."/>
            <person name="Quetier F."/>
            <person name="Town C.D."/>
            <person name="Roe B.A."/>
        </authorList>
    </citation>
    <scope>NUCLEOTIDE SEQUENCE [LARGE SCALE GENOMIC DNA]</scope>
    <source>
        <strain evidence="1">A17</strain>
        <strain evidence="2">cv. Jemalong A17</strain>
    </source>
</reference>
<name>G7KZX7_MEDTR</name>
<sequence>MCRKVRNVTLEAMDSCGEYIDLYSNLKGIVTETDPAIHYRLRLRWKNYVDRRNGKAIINSHTHKWRYRGSNSGHDIRPNNFGILPVELGLLDNKDKLSIKF</sequence>
<reference evidence="2" key="3">
    <citation type="submission" date="2015-04" db="UniProtKB">
        <authorList>
            <consortium name="EnsemblPlants"/>
        </authorList>
    </citation>
    <scope>IDENTIFICATION</scope>
    <source>
        <strain evidence="2">cv. Jemalong A17</strain>
    </source>
</reference>
<accession>G7KZX7</accession>
<dbReference type="AlphaFoldDB" id="G7KZX7"/>
<dbReference type="PaxDb" id="3880-AES77389"/>
<dbReference type="Proteomes" id="UP000002051">
    <property type="component" value="Unassembled WGS sequence"/>
</dbReference>
<dbReference type="HOGENOM" id="CLU_2295900_0_0_1"/>
<proteinExistence type="predicted"/>
<protein>
    <submittedName>
        <fullName evidence="1 2">Uncharacterized protein</fullName>
    </submittedName>
</protein>
<keyword evidence="3" id="KW-1185">Reference proteome</keyword>
<evidence type="ECO:0000313" key="2">
    <source>
        <dbReference type="EnsemblPlants" id="AES77389"/>
    </source>
</evidence>
<dbReference type="EMBL" id="CM001223">
    <property type="protein sequence ID" value="AES77389.1"/>
    <property type="molecule type" value="Genomic_DNA"/>
</dbReference>
<dbReference type="EnsemblPlants" id="AES77389">
    <property type="protein sequence ID" value="AES77389"/>
    <property type="gene ID" value="MTR_7g010040"/>
</dbReference>
<reference evidence="1 2" key="2">
    <citation type="journal article" date="2014" name="BMC Genomics">
        <title>An improved genome release (version Mt4.0) for the model legume Medicago truncatula.</title>
        <authorList>
            <person name="Tang H."/>
            <person name="Krishnakumar V."/>
            <person name="Bidwell S."/>
            <person name="Rosen B."/>
            <person name="Chan A."/>
            <person name="Zhou S."/>
            <person name="Gentzbittel L."/>
            <person name="Childs K.L."/>
            <person name="Yandell M."/>
            <person name="Gundlach H."/>
            <person name="Mayer K.F."/>
            <person name="Schwartz D.C."/>
            <person name="Town C.D."/>
        </authorList>
    </citation>
    <scope>GENOME REANNOTATION</scope>
    <source>
        <strain evidence="2">cv. Jemalong A17</strain>
    </source>
</reference>
<evidence type="ECO:0000313" key="1">
    <source>
        <dbReference type="EMBL" id="AES77389.1"/>
    </source>
</evidence>
<gene>
    <name evidence="1" type="ordered locus">MTR_7g010040</name>
</gene>
<evidence type="ECO:0000313" key="3">
    <source>
        <dbReference type="Proteomes" id="UP000002051"/>
    </source>
</evidence>